<dbReference type="EMBL" id="CAFBOF010000001">
    <property type="protein sequence ID" value="CAB4967943.1"/>
    <property type="molecule type" value="Genomic_DNA"/>
</dbReference>
<organism evidence="1">
    <name type="scientific">freshwater metagenome</name>
    <dbReference type="NCBI Taxonomy" id="449393"/>
    <lineage>
        <taxon>unclassified sequences</taxon>
        <taxon>metagenomes</taxon>
        <taxon>ecological metagenomes</taxon>
    </lineage>
</organism>
<proteinExistence type="predicted"/>
<evidence type="ECO:0000313" key="2">
    <source>
        <dbReference type="EMBL" id="CAB4893110.1"/>
    </source>
</evidence>
<evidence type="ECO:0000313" key="4">
    <source>
        <dbReference type="EMBL" id="CAB5012396.1"/>
    </source>
</evidence>
<dbReference type="EMBL" id="CAEZYK010000120">
    <property type="protein sequence ID" value="CAB4734635.1"/>
    <property type="molecule type" value="Genomic_DNA"/>
</dbReference>
<gene>
    <name evidence="1" type="ORF">UFOPK2683_01502</name>
    <name evidence="2" type="ORF">UFOPK3605_00025</name>
    <name evidence="3" type="ORF">UFOPK3897_00029</name>
    <name evidence="4" type="ORF">UFOPK4121_00130</name>
</gene>
<dbReference type="AlphaFoldDB" id="A0A6J6SJ16"/>
<evidence type="ECO:0000313" key="3">
    <source>
        <dbReference type="EMBL" id="CAB4967943.1"/>
    </source>
</evidence>
<reference evidence="1" key="1">
    <citation type="submission" date="2020-05" db="EMBL/GenBank/DDBJ databases">
        <authorList>
            <person name="Chiriac C."/>
            <person name="Salcher M."/>
            <person name="Ghai R."/>
            <person name="Kavagutti S V."/>
        </authorList>
    </citation>
    <scope>NUCLEOTIDE SEQUENCE</scope>
</reference>
<protein>
    <submittedName>
        <fullName evidence="1">Unannotated protein</fullName>
    </submittedName>
</protein>
<name>A0A6J6SJ16_9ZZZZ</name>
<evidence type="ECO:0000313" key="1">
    <source>
        <dbReference type="EMBL" id="CAB4734635.1"/>
    </source>
</evidence>
<accession>A0A6J6SJ16</accession>
<sequence length="235" mass="26622">MTESRNIYLHETVDIVGQGAMGYMDQVATTTATNGSGGALDLVGTWYTMGSTGRWPQVINLWECVNGWTGWQELMERTNLQRTKSSELNDWWREALEVRSGGYDRLLASFSGSPNLTELRTNGPRASVFVHEISRCRPGAANDYLAAVREFWAPLRSEFGHEVVGLYEVLLTDTEVMTIWATDPKSHCRMMAAEVDQSDLRISEWRVKAREYLTQWREELMTPYPKTVLSAGDSL</sequence>
<dbReference type="EMBL" id="CAFBMM010000001">
    <property type="protein sequence ID" value="CAB4893110.1"/>
    <property type="molecule type" value="Genomic_DNA"/>
</dbReference>
<dbReference type="EMBL" id="CAFBPQ010000001">
    <property type="protein sequence ID" value="CAB5012396.1"/>
    <property type="molecule type" value="Genomic_DNA"/>
</dbReference>